<dbReference type="RefSeq" id="WP_205158687.1">
    <property type="nucleotide sequence ID" value="NZ_JAFEUM010000004.1"/>
</dbReference>
<reference evidence="2 3" key="1">
    <citation type="submission" date="2021-02" db="EMBL/GenBank/DDBJ databases">
        <authorList>
            <person name="Park J.-S."/>
        </authorList>
    </citation>
    <scope>NUCLEOTIDE SEQUENCE [LARGE SCALE GENOMIC DNA]</scope>
    <source>
        <strain evidence="2 3">188UL20-2</strain>
    </source>
</reference>
<protein>
    <submittedName>
        <fullName evidence="2">DUF1801 domain-containing protein</fullName>
    </submittedName>
</protein>
<name>A0ABS2HJC6_9VIBR</name>
<feature type="domain" description="YdhG-like" evidence="1">
    <location>
        <begin position="32"/>
        <end position="129"/>
    </location>
</feature>
<comment type="caution">
    <text evidence="2">The sequence shown here is derived from an EMBL/GenBank/DDBJ whole genome shotgun (WGS) entry which is preliminary data.</text>
</comment>
<keyword evidence="3" id="KW-1185">Reference proteome</keyword>
<accession>A0ABS2HJC6</accession>
<proteinExistence type="predicted"/>
<sequence length="210" mass="23728">MTIKPTNVEQFLESGCGRCELGNTPQCKVNSWRDELSELRSIIQRSGLTEEIKWHCPCYTFEGKNILMLSALKSAATVSFFRGALINDPENLLEKPGKNSEHARYLKVTSRDSVKSVSDSLKSFIEQAIKISQSGQKIPTKVVSRDDYPVELLALFEHDSDYRAAFGALTPGRQRGYLLHFNGAKRSKTRESRILKCRDKVLSGKGWNER</sequence>
<dbReference type="SUPFAM" id="SSF159888">
    <property type="entry name" value="YdhG-like"/>
    <property type="match status" value="1"/>
</dbReference>
<dbReference type="EMBL" id="JAFEUM010000004">
    <property type="protein sequence ID" value="MBM7037129.1"/>
    <property type="molecule type" value="Genomic_DNA"/>
</dbReference>
<dbReference type="Proteomes" id="UP000809621">
    <property type="component" value="Unassembled WGS sequence"/>
</dbReference>
<dbReference type="PIRSF" id="PIRSF021308">
    <property type="entry name" value="UCP021308"/>
    <property type="match status" value="1"/>
</dbReference>
<dbReference type="InterPro" id="IPR016786">
    <property type="entry name" value="YdeI_bac"/>
</dbReference>
<evidence type="ECO:0000313" key="3">
    <source>
        <dbReference type="Proteomes" id="UP000809621"/>
    </source>
</evidence>
<dbReference type="Gene3D" id="3.90.1150.200">
    <property type="match status" value="1"/>
</dbReference>
<organism evidence="2 3">
    <name type="scientific">Vibrio ulleungensis</name>
    <dbReference type="NCBI Taxonomy" id="2807619"/>
    <lineage>
        <taxon>Bacteria</taxon>
        <taxon>Pseudomonadati</taxon>
        <taxon>Pseudomonadota</taxon>
        <taxon>Gammaproteobacteria</taxon>
        <taxon>Vibrionales</taxon>
        <taxon>Vibrionaceae</taxon>
        <taxon>Vibrio</taxon>
    </lineage>
</organism>
<evidence type="ECO:0000259" key="1">
    <source>
        <dbReference type="Pfam" id="PF08818"/>
    </source>
</evidence>
<dbReference type="Pfam" id="PF13376">
    <property type="entry name" value="OmdA"/>
    <property type="match status" value="1"/>
</dbReference>
<gene>
    <name evidence="2" type="ORF">JQC93_12010</name>
</gene>
<evidence type="ECO:0000313" key="2">
    <source>
        <dbReference type="EMBL" id="MBM7037129.1"/>
    </source>
</evidence>
<dbReference type="Pfam" id="PF08818">
    <property type="entry name" value="DUF1801"/>
    <property type="match status" value="1"/>
</dbReference>
<dbReference type="InterPro" id="IPR014922">
    <property type="entry name" value="YdhG-like"/>
</dbReference>